<dbReference type="InterPro" id="IPR011324">
    <property type="entry name" value="Cytotoxic_necrot_fac-like_cat"/>
</dbReference>
<dbReference type="PANTHER" id="PTHR30616:SF2">
    <property type="entry name" value="PURINE NUCLEOSIDE PHOSPHORYLASE LACC1"/>
    <property type="match status" value="1"/>
</dbReference>
<keyword evidence="6" id="KW-0378">Hydrolase</keyword>
<dbReference type="AlphaFoldDB" id="A0A810PW69"/>
<keyword evidence="4" id="KW-0808">Transferase</keyword>
<evidence type="ECO:0000256" key="8">
    <source>
        <dbReference type="ARBA" id="ARBA00047989"/>
    </source>
</evidence>
<comment type="catalytic activity">
    <reaction evidence="1">
        <text>inosine + phosphate = alpha-D-ribose 1-phosphate + hypoxanthine</text>
        <dbReference type="Rhea" id="RHEA:27646"/>
        <dbReference type="ChEBI" id="CHEBI:17368"/>
        <dbReference type="ChEBI" id="CHEBI:17596"/>
        <dbReference type="ChEBI" id="CHEBI:43474"/>
        <dbReference type="ChEBI" id="CHEBI:57720"/>
        <dbReference type="EC" id="2.4.2.1"/>
    </reaction>
    <physiologicalReaction direction="left-to-right" evidence="1">
        <dbReference type="Rhea" id="RHEA:27647"/>
    </physiologicalReaction>
</comment>
<dbReference type="GO" id="GO:0017061">
    <property type="term" value="F:S-methyl-5-thioadenosine phosphorylase activity"/>
    <property type="evidence" value="ECO:0007669"/>
    <property type="project" value="UniProtKB-EC"/>
</dbReference>
<keyword evidence="5" id="KW-0479">Metal-binding</keyword>
<dbReference type="PANTHER" id="PTHR30616">
    <property type="entry name" value="UNCHARACTERIZED PROTEIN YFIH"/>
    <property type="match status" value="1"/>
</dbReference>
<dbReference type="EMBL" id="AP023416">
    <property type="protein sequence ID" value="BCK79914.1"/>
    <property type="molecule type" value="Genomic_DNA"/>
</dbReference>
<comment type="catalytic activity">
    <reaction evidence="10">
        <text>S-methyl-5'-thioadenosine + phosphate = 5-(methylsulfanyl)-alpha-D-ribose 1-phosphate + adenine</text>
        <dbReference type="Rhea" id="RHEA:11852"/>
        <dbReference type="ChEBI" id="CHEBI:16708"/>
        <dbReference type="ChEBI" id="CHEBI:17509"/>
        <dbReference type="ChEBI" id="CHEBI:43474"/>
        <dbReference type="ChEBI" id="CHEBI:58533"/>
        <dbReference type="EC" id="2.4.2.28"/>
    </reaction>
    <physiologicalReaction direction="left-to-right" evidence="10">
        <dbReference type="Rhea" id="RHEA:11853"/>
    </physiologicalReaction>
</comment>
<dbReference type="GO" id="GO:0016787">
    <property type="term" value="F:hydrolase activity"/>
    <property type="evidence" value="ECO:0007669"/>
    <property type="project" value="UniProtKB-KW"/>
</dbReference>
<dbReference type="SUPFAM" id="SSF64438">
    <property type="entry name" value="CNF1/YfiH-like putative cysteine hydrolases"/>
    <property type="match status" value="1"/>
</dbReference>
<evidence type="ECO:0000256" key="3">
    <source>
        <dbReference type="ARBA" id="ARBA00007353"/>
    </source>
</evidence>
<organism evidence="12 13">
    <name type="scientific">Vescimonas fastidiosa</name>
    <dbReference type="NCBI Taxonomy" id="2714353"/>
    <lineage>
        <taxon>Bacteria</taxon>
        <taxon>Bacillati</taxon>
        <taxon>Bacillota</taxon>
        <taxon>Clostridia</taxon>
        <taxon>Eubacteriales</taxon>
        <taxon>Oscillospiraceae</taxon>
        <taxon>Vescimonas</taxon>
    </lineage>
</organism>
<evidence type="ECO:0000256" key="10">
    <source>
        <dbReference type="ARBA" id="ARBA00049893"/>
    </source>
</evidence>
<dbReference type="InterPro" id="IPR038371">
    <property type="entry name" value="Cu_polyphenol_OxRdtase_sf"/>
</dbReference>
<evidence type="ECO:0000313" key="12">
    <source>
        <dbReference type="EMBL" id="BCK79914.1"/>
    </source>
</evidence>
<keyword evidence="12" id="KW-0614">Plasmid</keyword>
<dbReference type="InterPro" id="IPR003730">
    <property type="entry name" value="Cu_polyphenol_OxRdtase"/>
</dbReference>
<comment type="catalytic activity">
    <reaction evidence="8">
        <text>adenosine + H2O + H(+) = inosine + NH4(+)</text>
        <dbReference type="Rhea" id="RHEA:24408"/>
        <dbReference type="ChEBI" id="CHEBI:15377"/>
        <dbReference type="ChEBI" id="CHEBI:15378"/>
        <dbReference type="ChEBI" id="CHEBI:16335"/>
        <dbReference type="ChEBI" id="CHEBI:17596"/>
        <dbReference type="ChEBI" id="CHEBI:28938"/>
        <dbReference type="EC" id="3.5.4.4"/>
    </reaction>
    <physiologicalReaction direction="left-to-right" evidence="8">
        <dbReference type="Rhea" id="RHEA:24409"/>
    </physiologicalReaction>
</comment>
<dbReference type="Proteomes" id="UP000681343">
    <property type="component" value="Plasmid pMM35_01"/>
</dbReference>
<dbReference type="KEGG" id="vfa:MM35RIKEN_21060"/>
<evidence type="ECO:0000313" key="13">
    <source>
        <dbReference type="Proteomes" id="UP000681343"/>
    </source>
</evidence>
<comment type="catalytic activity">
    <reaction evidence="9">
        <text>adenosine + phosphate = alpha-D-ribose 1-phosphate + adenine</text>
        <dbReference type="Rhea" id="RHEA:27642"/>
        <dbReference type="ChEBI" id="CHEBI:16335"/>
        <dbReference type="ChEBI" id="CHEBI:16708"/>
        <dbReference type="ChEBI" id="CHEBI:43474"/>
        <dbReference type="ChEBI" id="CHEBI:57720"/>
        <dbReference type="EC" id="2.4.2.1"/>
    </reaction>
    <physiologicalReaction direction="left-to-right" evidence="9">
        <dbReference type="Rhea" id="RHEA:27643"/>
    </physiologicalReaction>
</comment>
<protein>
    <recommendedName>
        <fullName evidence="11">Purine nucleoside phosphorylase</fullName>
    </recommendedName>
</protein>
<evidence type="ECO:0000256" key="11">
    <source>
        <dbReference type="RuleBase" id="RU361274"/>
    </source>
</evidence>
<dbReference type="NCBIfam" id="TIGR00726">
    <property type="entry name" value="peptidoglycan editing factor PgeF"/>
    <property type="match status" value="1"/>
</dbReference>
<comment type="function">
    <text evidence="2">Purine nucleoside enzyme that catalyzes the phosphorolysis of adenosine and inosine nucleosides, yielding D-ribose 1-phosphate and the respective free bases, adenine and hypoxanthine. Also catalyzes the phosphorolysis of S-methyl-5'-thioadenosine into adenine and S-methyl-5-thio-alpha-D-ribose 1-phosphate. Also has adenosine deaminase activity.</text>
</comment>
<evidence type="ECO:0000256" key="7">
    <source>
        <dbReference type="ARBA" id="ARBA00022833"/>
    </source>
</evidence>
<dbReference type="Gene3D" id="3.60.140.10">
    <property type="entry name" value="CNF1/YfiH-like putative cysteine hydrolases"/>
    <property type="match status" value="1"/>
</dbReference>
<dbReference type="Pfam" id="PF02578">
    <property type="entry name" value="Cu-oxidase_4"/>
    <property type="match status" value="1"/>
</dbReference>
<evidence type="ECO:0000256" key="9">
    <source>
        <dbReference type="ARBA" id="ARBA00048968"/>
    </source>
</evidence>
<name>A0A810PW69_9FIRM</name>
<keyword evidence="7" id="KW-0862">Zinc</keyword>
<dbReference type="RefSeq" id="WP_212821682.1">
    <property type="nucleotide sequence ID" value="NZ_AP023416.1"/>
</dbReference>
<evidence type="ECO:0000256" key="4">
    <source>
        <dbReference type="ARBA" id="ARBA00022679"/>
    </source>
</evidence>
<evidence type="ECO:0000256" key="1">
    <source>
        <dbReference type="ARBA" id="ARBA00000553"/>
    </source>
</evidence>
<evidence type="ECO:0000256" key="6">
    <source>
        <dbReference type="ARBA" id="ARBA00022801"/>
    </source>
</evidence>
<dbReference type="GO" id="GO:0005507">
    <property type="term" value="F:copper ion binding"/>
    <property type="evidence" value="ECO:0007669"/>
    <property type="project" value="TreeGrafter"/>
</dbReference>
<evidence type="ECO:0000256" key="2">
    <source>
        <dbReference type="ARBA" id="ARBA00003215"/>
    </source>
</evidence>
<reference evidence="12" key="1">
    <citation type="submission" date="2020-09" db="EMBL/GenBank/DDBJ databases">
        <title>New species isolated from human feces.</title>
        <authorList>
            <person name="Kitahara M."/>
            <person name="Shigeno Y."/>
            <person name="Shime M."/>
            <person name="Matsumoto Y."/>
            <person name="Nakamura S."/>
            <person name="Motooka D."/>
            <person name="Fukuoka S."/>
            <person name="Nishikawa H."/>
            <person name="Benno Y."/>
        </authorList>
    </citation>
    <scope>NUCLEOTIDE SEQUENCE</scope>
    <source>
        <strain evidence="12">MM35</strain>
        <plasmid evidence="12">pMM35_01</plasmid>
    </source>
</reference>
<evidence type="ECO:0000256" key="5">
    <source>
        <dbReference type="ARBA" id="ARBA00022723"/>
    </source>
</evidence>
<accession>A0A810PW69</accession>
<sequence length="270" mass="29186">MSFLTHQNNDLLWLSSSLLDGAPVRHGFSTRLGGVSPAPWDSLNLGISRGDSDENVRENYRRFCAAVGVTVESTVFTQQTHSENIRLVTAQDAGKGLLRPRDYTEVDALITDTPGLSLVVFSADCGTILLYDPVHRAIGAVHAGWRGVAAGLVAKTALKMHDTFGTEPGDLLCALGPAIGPCCFETDDDVPAAMHDALGAQADPFLTRRGAKWHIDLKAINAHWLKSLGVRHIDICSHCTACRQDLYWSHRKVGNARGAQIALLALEDPL</sequence>
<comment type="similarity">
    <text evidence="3 11">Belongs to the purine nucleoside phosphorylase YfiH/LACC1 family.</text>
</comment>
<gene>
    <name evidence="12" type="ORF">MM35RIKEN_21060</name>
</gene>
<geneLocation type="plasmid" evidence="12 13">
    <name>pMM35_01</name>
</geneLocation>
<proteinExistence type="inferred from homology"/>
<dbReference type="CDD" id="cd16833">
    <property type="entry name" value="YfiH"/>
    <property type="match status" value="1"/>
</dbReference>
<keyword evidence="13" id="KW-1185">Reference proteome</keyword>